<evidence type="ECO:0000256" key="8">
    <source>
        <dbReference type="RuleBase" id="RU003943"/>
    </source>
</evidence>
<dbReference type="Proteomes" id="UP000002020">
    <property type="component" value="Chromosome"/>
</dbReference>
<proteinExistence type="inferred from homology"/>
<feature type="transmembrane region" description="Helical" evidence="9">
    <location>
        <begin position="60"/>
        <end position="80"/>
    </location>
</feature>
<accession>B3R026</accession>
<dbReference type="EMBL" id="CU469464">
    <property type="protein sequence ID" value="CAP18682.1"/>
    <property type="molecule type" value="Genomic_DNA"/>
</dbReference>
<dbReference type="KEGG" id="pml:ATP_00495"/>
<dbReference type="Gene3D" id="1.10.3470.10">
    <property type="entry name" value="ABC transporter involved in vitamin B12 uptake, BtuC"/>
    <property type="match status" value="1"/>
</dbReference>
<protein>
    <submittedName>
        <fullName evidence="10">ABC-type Mn/Zn transport system, permease component</fullName>
    </submittedName>
</protein>
<comment type="subcellular location">
    <subcellularLocation>
        <location evidence="1 8">Cell membrane</location>
        <topology evidence="1 8">Multi-pass membrane protein</topology>
    </subcellularLocation>
</comment>
<dbReference type="AlphaFoldDB" id="B3R026"/>
<dbReference type="STRING" id="37692.ATP_00003"/>
<dbReference type="GO" id="GO:0043190">
    <property type="term" value="C:ATP-binding cassette (ABC) transporter complex"/>
    <property type="evidence" value="ECO:0007669"/>
    <property type="project" value="InterPro"/>
</dbReference>
<feature type="transmembrane region" description="Helical" evidence="9">
    <location>
        <begin position="167"/>
        <end position="190"/>
    </location>
</feature>
<gene>
    <name evidence="10" type="primary">znuB</name>
    <name evidence="10" type="ordered locus">ATP_00003</name>
    <name evidence="11" type="ordered locus">ATP_00495</name>
</gene>
<feature type="transmembrane region" description="Helical" evidence="9">
    <location>
        <begin position="134"/>
        <end position="155"/>
    </location>
</feature>
<evidence type="ECO:0000256" key="9">
    <source>
        <dbReference type="SAM" id="Phobius"/>
    </source>
</evidence>
<comment type="similarity">
    <text evidence="2 8">Belongs to the ABC-3 integral membrane protein family.</text>
</comment>
<dbReference type="Pfam" id="PF00950">
    <property type="entry name" value="ABC-3"/>
    <property type="match status" value="1"/>
</dbReference>
<evidence type="ECO:0000256" key="3">
    <source>
        <dbReference type="ARBA" id="ARBA00022448"/>
    </source>
</evidence>
<name>B3R026_PHYMT</name>
<dbReference type="KEGG" id="pml:ATP_00003"/>
<feature type="transmembrane region" description="Helical" evidence="9">
    <location>
        <begin position="224"/>
        <end position="245"/>
    </location>
</feature>
<evidence type="ECO:0000256" key="4">
    <source>
        <dbReference type="ARBA" id="ARBA00022475"/>
    </source>
</evidence>
<keyword evidence="12" id="KW-1185">Reference proteome</keyword>
<evidence type="ECO:0000256" key="5">
    <source>
        <dbReference type="ARBA" id="ARBA00022692"/>
    </source>
</evidence>
<evidence type="ECO:0000256" key="6">
    <source>
        <dbReference type="ARBA" id="ARBA00022989"/>
    </source>
</evidence>
<dbReference type="GO" id="GO:0010043">
    <property type="term" value="P:response to zinc ion"/>
    <property type="evidence" value="ECO:0007669"/>
    <property type="project" value="TreeGrafter"/>
</dbReference>
<sequence length="364" mass="40305">MFNIILIYPYFAIVSTSIACSILGSFLILKKKSMLVDAISHSVLLGIVGSVLYTKDLSSPLLIIGATLTGLLTAYLSELLSSNKKVNEDASIGIAFSFLFSIAVIIIGLNITGIKEAHVDVDAALLGDPNLVTLPRIFNILVVLFLNIIFVLVFYKELKIASFDKALASSLGFSVGLINYALITLVSLTTVVSFDAVGSILVIALMIGPAATALLFAKNLFHSVLLSILLAFLSAHIGYCLSILTDLPLSGLTSFITLVLFLLVLFFAPNNGIISKIFKYRFQKKIFFSISLLMHIQNHNKKQKKIDTEIIPLDLKWSLNFYKKCLNFLFEKKYIRFKGNYIFVTLKGKEFLYKKNEEFGVINN</sequence>
<feature type="transmembrane region" description="Helical" evidence="9">
    <location>
        <begin position="196"/>
        <end position="217"/>
    </location>
</feature>
<keyword evidence="7 9" id="KW-0472">Membrane</keyword>
<dbReference type="PANTHER" id="PTHR30477">
    <property type="entry name" value="ABC-TRANSPORTER METAL-BINDING PROTEIN"/>
    <property type="match status" value="1"/>
</dbReference>
<feature type="transmembrane region" description="Helical" evidence="9">
    <location>
        <begin position="92"/>
        <end position="114"/>
    </location>
</feature>
<keyword evidence="6 9" id="KW-1133">Transmembrane helix</keyword>
<keyword evidence="3 8" id="KW-0813">Transport</keyword>
<evidence type="ECO:0000256" key="7">
    <source>
        <dbReference type="ARBA" id="ARBA00023136"/>
    </source>
</evidence>
<dbReference type="PANTHER" id="PTHR30477:SF8">
    <property type="entry name" value="METAL TRANSPORT SYSTEM MEMBRANE PROTEIN CT_070-RELATED"/>
    <property type="match status" value="1"/>
</dbReference>
<dbReference type="EMBL" id="CU469464">
    <property type="protein sequence ID" value="CAP18190.1"/>
    <property type="molecule type" value="Genomic_DNA"/>
</dbReference>
<organism evidence="12">
    <name type="scientific">Phytoplasma mali (strain AT)</name>
    <dbReference type="NCBI Taxonomy" id="482235"/>
    <lineage>
        <taxon>Bacteria</taxon>
        <taxon>Bacillati</taxon>
        <taxon>Mycoplasmatota</taxon>
        <taxon>Mollicutes</taxon>
        <taxon>Acholeplasmatales</taxon>
        <taxon>Acholeplasmataceae</taxon>
        <taxon>Candidatus Phytoplasma</taxon>
        <taxon>16SrX (Apple proliferation group)</taxon>
    </lineage>
</organism>
<feature type="transmembrane region" description="Helical" evidence="9">
    <location>
        <begin position="6"/>
        <end position="28"/>
    </location>
</feature>
<feature type="transmembrane region" description="Helical" evidence="9">
    <location>
        <begin position="251"/>
        <end position="274"/>
    </location>
</feature>
<dbReference type="eggNOG" id="COG1108">
    <property type="taxonomic scope" value="Bacteria"/>
</dbReference>
<evidence type="ECO:0000313" key="11">
    <source>
        <dbReference type="EMBL" id="CAP18682.1"/>
    </source>
</evidence>
<dbReference type="CDD" id="cd06550">
    <property type="entry name" value="TM_ABC_iron-siderophores_like"/>
    <property type="match status" value="1"/>
</dbReference>
<evidence type="ECO:0000256" key="1">
    <source>
        <dbReference type="ARBA" id="ARBA00004651"/>
    </source>
</evidence>
<evidence type="ECO:0000256" key="2">
    <source>
        <dbReference type="ARBA" id="ARBA00008034"/>
    </source>
</evidence>
<dbReference type="GO" id="GO:0055085">
    <property type="term" value="P:transmembrane transport"/>
    <property type="evidence" value="ECO:0007669"/>
    <property type="project" value="InterPro"/>
</dbReference>
<reference evidence="10 12" key="1">
    <citation type="journal article" date="2008" name="BMC Genomics">
        <title>The linear chromosome of the plant-pathogenic mycoplasma 'Candidatus Phytoplasma mali'.</title>
        <authorList>
            <person name="Kube M."/>
            <person name="Schneider B."/>
            <person name="Kuhl H."/>
            <person name="Dandekar T."/>
            <person name="Heitmann K."/>
            <person name="Migdoll A.M."/>
            <person name="Reinhardt R."/>
            <person name="Seemueller E."/>
        </authorList>
    </citation>
    <scope>NUCLEOTIDE SEQUENCE [LARGE SCALE GENOMIC DNA]</scope>
    <source>
        <strain evidence="10 12">AT</strain>
    </source>
</reference>
<dbReference type="HOGENOM" id="CLU_028808_4_1_14"/>
<dbReference type="InterPro" id="IPR001626">
    <property type="entry name" value="ABC_TroCD"/>
</dbReference>
<keyword evidence="5 8" id="KW-0812">Transmembrane</keyword>
<evidence type="ECO:0000313" key="10">
    <source>
        <dbReference type="EMBL" id="CAP18190.1"/>
    </source>
</evidence>
<dbReference type="InterPro" id="IPR037294">
    <property type="entry name" value="ABC_BtuC-like"/>
</dbReference>
<keyword evidence="4" id="KW-1003">Cell membrane</keyword>
<evidence type="ECO:0000313" key="12">
    <source>
        <dbReference type="Proteomes" id="UP000002020"/>
    </source>
</evidence>
<dbReference type="SUPFAM" id="SSF81345">
    <property type="entry name" value="ABC transporter involved in vitamin B12 uptake, BtuC"/>
    <property type="match status" value="1"/>
</dbReference>